<dbReference type="EMBL" id="CP002831">
    <property type="protein sequence ID" value="AFC25453.1"/>
    <property type="molecule type" value="Genomic_DNA"/>
</dbReference>
<dbReference type="PROSITE" id="PS51257">
    <property type="entry name" value="PROKAR_LIPOPROTEIN"/>
    <property type="match status" value="1"/>
</dbReference>
<dbReference type="AlphaFoldDB" id="H6L9H7"/>
<feature type="coiled-coil region" evidence="1">
    <location>
        <begin position="80"/>
        <end position="180"/>
    </location>
</feature>
<gene>
    <name evidence="2" type="ordered locus">SGRA_2725</name>
</gene>
<evidence type="ECO:0008006" key="4">
    <source>
        <dbReference type="Google" id="ProtNLM"/>
    </source>
</evidence>
<name>H6L9H7_SAPGL</name>
<keyword evidence="1" id="KW-0175">Coiled coil</keyword>
<accession>H6L9H7</accession>
<dbReference type="eggNOG" id="COG4372">
    <property type="taxonomic scope" value="Bacteria"/>
</dbReference>
<reference evidence="2 3" key="1">
    <citation type="journal article" date="2012" name="Stand. Genomic Sci.">
        <title>Complete genome sequencing and analysis of Saprospira grandis str. Lewin, a predatory marine bacterium.</title>
        <authorList>
            <person name="Saw J.H."/>
            <person name="Yuryev A."/>
            <person name="Kanbe M."/>
            <person name="Hou S."/>
            <person name="Young A.G."/>
            <person name="Aizawa S."/>
            <person name="Alam M."/>
        </authorList>
    </citation>
    <scope>NUCLEOTIDE SEQUENCE [LARGE SCALE GENOMIC DNA]</scope>
    <source>
        <strain evidence="2 3">Lewin</strain>
    </source>
</reference>
<dbReference type="Proteomes" id="UP000007519">
    <property type="component" value="Chromosome"/>
</dbReference>
<sequence length="318" mass="36344">MQIKKLNEINLFKMLGVKRILLGCGLGLLLSCSSEEPKMNVGEIAKETDSLYTALQSELAFYREKADSLYPALLDKEAELDKQYLKIKNLLAQADQQKNNARKLASQVEALQEELKKLRAFVDEQTLDLAELRRQNAQLVEERSEYRKLYEQEQDLKDSLAQKAANLKATTEELNKQLDKGAILRISNLEFIAAKLTRGGETKATNRRKRAEFFQACFKMVKNEVVQPGPNKFYMQIVDPNGHIIVEEKMGGGYFSDAEGNKLPYTIVKSFEYYPDKEDLCISWSPAVGSKWTFEKGEYSLQLYNRGLKVGFQKLSLR</sequence>
<evidence type="ECO:0000313" key="2">
    <source>
        <dbReference type="EMBL" id="AFC25453.1"/>
    </source>
</evidence>
<evidence type="ECO:0000256" key="1">
    <source>
        <dbReference type="SAM" id="Coils"/>
    </source>
</evidence>
<dbReference type="RefSeq" id="WP_015693062.1">
    <property type="nucleotide sequence ID" value="NC_016940.1"/>
</dbReference>
<dbReference type="STRING" id="984262.SGRA_2725"/>
<protein>
    <recommendedName>
        <fullName evidence="4">Lipoprotein</fullName>
    </recommendedName>
</protein>
<dbReference type="HOGENOM" id="CLU_911818_0_0_10"/>
<organism evidence="2 3">
    <name type="scientific">Saprospira grandis (strain Lewin)</name>
    <dbReference type="NCBI Taxonomy" id="984262"/>
    <lineage>
        <taxon>Bacteria</taxon>
        <taxon>Pseudomonadati</taxon>
        <taxon>Bacteroidota</taxon>
        <taxon>Saprospiria</taxon>
        <taxon>Saprospirales</taxon>
        <taxon>Saprospiraceae</taxon>
        <taxon>Saprospira</taxon>
    </lineage>
</organism>
<proteinExistence type="predicted"/>
<evidence type="ECO:0000313" key="3">
    <source>
        <dbReference type="Proteomes" id="UP000007519"/>
    </source>
</evidence>
<dbReference type="KEGG" id="sgn:SGRA_2725"/>
<keyword evidence="3" id="KW-1185">Reference proteome</keyword>